<name>A0AAV0TXN5_HYABA</name>
<dbReference type="EMBL" id="CANTFL010000945">
    <property type="protein sequence ID" value="CAI5728870.1"/>
    <property type="molecule type" value="Genomic_DNA"/>
</dbReference>
<dbReference type="Proteomes" id="UP001162031">
    <property type="component" value="Unassembled WGS sequence"/>
</dbReference>
<proteinExistence type="predicted"/>
<comment type="caution">
    <text evidence="1">The sequence shown here is derived from an EMBL/GenBank/DDBJ whole genome shotgun (WGS) entry which is preliminary data.</text>
</comment>
<organism evidence="1 2">
    <name type="scientific">Hyaloperonospora brassicae</name>
    <name type="common">Brassica downy mildew</name>
    <name type="synonym">Peronospora brassicae</name>
    <dbReference type="NCBI Taxonomy" id="162125"/>
    <lineage>
        <taxon>Eukaryota</taxon>
        <taxon>Sar</taxon>
        <taxon>Stramenopiles</taxon>
        <taxon>Oomycota</taxon>
        <taxon>Peronosporomycetes</taxon>
        <taxon>Peronosporales</taxon>
        <taxon>Peronosporaceae</taxon>
        <taxon>Hyaloperonospora</taxon>
    </lineage>
</organism>
<gene>
    <name evidence="1" type="ORF">HBR001_LOCUS4427</name>
</gene>
<keyword evidence="2" id="KW-1185">Reference proteome</keyword>
<reference evidence="1" key="1">
    <citation type="submission" date="2022-12" db="EMBL/GenBank/DDBJ databases">
        <authorList>
            <person name="Webb A."/>
        </authorList>
    </citation>
    <scope>NUCLEOTIDE SEQUENCE</scope>
    <source>
        <strain evidence="1">Hp1</strain>
    </source>
</reference>
<evidence type="ECO:0000313" key="2">
    <source>
        <dbReference type="Proteomes" id="UP001162031"/>
    </source>
</evidence>
<accession>A0AAV0TXN5</accession>
<sequence>MEFKPSVEPVHIREVLRIVGLRKVSTPANGNCLAIALAQAFAESALAAPAMDQELFTAALKRGIKSTGLLNLEDQLPHDLRVQALKNVGHGEGDDDAQRVGLATTLVLGGLRGYPFGSDLAGARQLLGGQ</sequence>
<evidence type="ECO:0000313" key="1">
    <source>
        <dbReference type="EMBL" id="CAI5728870.1"/>
    </source>
</evidence>
<protein>
    <submittedName>
        <fullName evidence="1">Uncharacterized protein</fullName>
    </submittedName>
</protein>
<dbReference type="AlphaFoldDB" id="A0AAV0TXN5"/>